<dbReference type="AlphaFoldDB" id="A0A0A8YR12"/>
<proteinExistence type="predicted"/>
<accession>A0A0A8YR12</accession>
<protein>
    <submittedName>
        <fullName evidence="1">Uncharacterized protein</fullName>
    </submittedName>
</protein>
<sequence length="54" mass="6341">MDEYFSHDIFLHISYFFPFTALQYPLSIPQRIFGSSVYGANIWLVSHDGLEKKN</sequence>
<organism evidence="1">
    <name type="scientific">Arundo donax</name>
    <name type="common">Giant reed</name>
    <name type="synonym">Donax arundinaceus</name>
    <dbReference type="NCBI Taxonomy" id="35708"/>
    <lineage>
        <taxon>Eukaryota</taxon>
        <taxon>Viridiplantae</taxon>
        <taxon>Streptophyta</taxon>
        <taxon>Embryophyta</taxon>
        <taxon>Tracheophyta</taxon>
        <taxon>Spermatophyta</taxon>
        <taxon>Magnoliopsida</taxon>
        <taxon>Liliopsida</taxon>
        <taxon>Poales</taxon>
        <taxon>Poaceae</taxon>
        <taxon>PACMAD clade</taxon>
        <taxon>Arundinoideae</taxon>
        <taxon>Arundineae</taxon>
        <taxon>Arundo</taxon>
    </lineage>
</organism>
<name>A0A0A8YR12_ARUDO</name>
<reference evidence="1" key="1">
    <citation type="submission" date="2014-09" db="EMBL/GenBank/DDBJ databases">
        <authorList>
            <person name="Magalhaes I.L.F."/>
            <person name="Oliveira U."/>
            <person name="Santos F.R."/>
            <person name="Vidigal T.H.D.A."/>
            <person name="Brescovit A.D."/>
            <person name="Santos A.J."/>
        </authorList>
    </citation>
    <scope>NUCLEOTIDE SEQUENCE</scope>
    <source>
        <tissue evidence="1">Shoot tissue taken approximately 20 cm above the soil surface</tissue>
    </source>
</reference>
<dbReference type="EMBL" id="GBRH01273068">
    <property type="protein sequence ID" value="JAD24827.1"/>
    <property type="molecule type" value="Transcribed_RNA"/>
</dbReference>
<evidence type="ECO:0000313" key="1">
    <source>
        <dbReference type="EMBL" id="JAD24827.1"/>
    </source>
</evidence>
<reference evidence="1" key="2">
    <citation type="journal article" date="2015" name="Data Brief">
        <title>Shoot transcriptome of the giant reed, Arundo donax.</title>
        <authorList>
            <person name="Barrero R.A."/>
            <person name="Guerrero F.D."/>
            <person name="Moolhuijzen P."/>
            <person name="Goolsby J.A."/>
            <person name="Tidwell J."/>
            <person name="Bellgard S.E."/>
            <person name="Bellgard M.I."/>
        </authorList>
    </citation>
    <scope>NUCLEOTIDE SEQUENCE</scope>
    <source>
        <tissue evidence="1">Shoot tissue taken approximately 20 cm above the soil surface</tissue>
    </source>
</reference>